<organism evidence="1 2">
    <name type="scientific">Novipirellula herctigrandis</name>
    <dbReference type="NCBI Taxonomy" id="2527986"/>
    <lineage>
        <taxon>Bacteria</taxon>
        <taxon>Pseudomonadati</taxon>
        <taxon>Planctomycetota</taxon>
        <taxon>Planctomycetia</taxon>
        <taxon>Pirellulales</taxon>
        <taxon>Pirellulaceae</taxon>
        <taxon>Novipirellula</taxon>
    </lineage>
</organism>
<dbReference type="EMBL" id="SJPJ01000020">
    <property type="protein sequence ID" value="TWT74697.1"/>
    <property type="molecule type" value="Genomic_DNA"/>
</dbReference>
<evidence type="ECO:0000313" key="1">
    <source>
        <dbReference type="EMBL" id="TWT74697.1"/>
    </source>
</evidence>
<evidence type="ECO:0000313" key="2">
    <source>
        <dbReference type="Proteomes" id="UP000315010"/>
    </source>
</evidence>
<proteinExistence type="predicted"/>
<accession>A0A5C5YIK5</accession>
<protein>
    <submittedName>
        <fullName evidence="1">Uncharacterized protein</fullName>
    </submittedName>
</protein>
<name>A0A5C5YIK5_9BACT</name>
<dbReference type="AlphaFoldDB" id="A0A5C5YIK5"/>
<sequence>MGTITIAKPGPEIDFPGATPAGTLIAPRIQRNAAGLGQFWRLGHADLPPGIQGKQV</sequence>
<keyword evidence="2" id="KW-1185">Reference proteome</keyword>
<gene>
    <name evidence="1" type="ORF">CA13_74110</name>
</gene>
<reference evidence="1 2" key="1">
    <citation type="submission" date="2019-02" db="EMBL/GenBank/DDBJ databases">
        <title>Deep-cultivation of Planctomycetes and their phenomic and genomic characterization uncovers novel biology.</title>
        <authorList>
            <person name="Wiegand S."/>
            <person name="Jogler M."/>
            <person name="Boedeker C."/>
            <person name="Pinto D."/>
            <person name="Vollmers J."/>
            <person name="Rivas-Marin E."/>
            <person name="Kohn T."/>
            <person name="Peeters S.H."/>
            <person name="Heuer A."/>
            <person name="Rast P."/>
            <person name="Oberbeckmann S."/>
            <person name="Bunk B."/>
            <person name="Jeske O."/>
            <person name="Meyerdierks A."/>
            <person name="Storesund J.E."/>
            <person name="Kallscheuer N."/>
            <person name="Luecker S."/>
            <person name="Lage O.M."/>
            <person name="Pohl T."/>
            <person name="Merkel B.J."/>
            <person name="Hornburger P."/>
            <person name="Mueller R.-W."/>
            <person name="Bruemmer F."/>
            <person name="Labrenz M."/>
            <person name="Spormann A.M."/>
            <person name="Op Den Camp H."/>
            <person name="Overmann J."/>
            <person name="Amann R."/>
            <person name="Jetten M.S.M."/>
            <person name="Mascher T."/>
            <person name="Medema M.H."/>
            <person name="Devos D.P."/>
            <person name="Kaster A.-K."/>
            <person name="Ovreas L."/>
            <person name="Rohde M."/>
            <person name="Galperin M.Y."/>
            <person name="Jogler C."/>
        </authorList>
    </citation>
    <scope>NUCLEOTIDE SEQUENCE [LARGE SCALE GENOMIC DNA]</scope>
    <source>
        <strain evidence="1 2">CA13</strain>
    </source>
</reference>
<dbReference type="Proteomes" id="UP000315010">
    <property type="component" value="Unassembled WGS sequence"/>
</dbReference>
<comment type="caution">
    <text evidence="1">The sequence shown here is derived from an EMBL/GenBank/DDBJ whole genome shotgun (WGS) entry which is preliminary data.</text>
</comment>